<dbReference type="Proteomes" id="UP001280121">
    <property type="component" value="Unassembled WGS sequence"/>
</dbReference>
<keyword evidence="1" id="KW-0732">Signal</keyword>
<dbReference type="EMBL" id="JANJYI010000004">
    <property type="protein sequence ID" value="KAK2653052.1"/>
    <property type="molecule type" value="Genomic_DNA"/>
</dbReference>
<dbReference type="PANTHER" id="PTHR31973">
    <property type="entry name" value="POLYPROTEIN, PUTATIVE-RELATED"/>
    <property type="match status" value="1"/>
</dbReference>
<evidence type="ECO:0000313" key="4">
    <source>
        <dbReference type="Proteomes" id="UP001280121"/>
    </source>
</evidence>
<name>A0AAE0CJ40_9ROSI</name>
<feature type="chain" id="PRO_5042157056" description="MULE transposase domain-containing protein" evidence="1">
    <location>
        <begin position="20"/>
        <end position="181"/>
    </location>
</feature>
<feature type="signal peptide" evidence="1">
    <location>
        <begin position="1"/>
        <end position="19"/>
    </location>
</feature>
<proteinExistence type="predicted"/>
<sequence>MAIGVWIRGFTTLLRPVVAVNGTFLKGKNKGTMFVVCCMDVNNNIYPPASGYGDSENDASWSWFLIELHDVIGEPPELVIISNRHKSIEKAVRTIFSNSLYGNCIFHLSLNMRAKFKNDKVQKFFFKAAKAYQVLEFESYIQGASKVNVDAVAYAMEGNMEKLARVDFPGRWYSILTTNIA</sequence>
<evidence type="ECO:0000259" key="2">
    <source>
        <dbReference type="Pfam" id="PF10551"/>
    </source>
</evidence>
<reference evidence="3" key="1">
    <citation type="journal article" date="2023" name="Plant J.">
        <title>Genome sequences and population genomics provide insights into the demographic history, inbreeding, and mutation load of two 'living fossil' tree species of Dipteronia.</title>
        <authorList>
            <person name="Feng Y."/>
            <person name="Comes H.P."/>
            <person name="Chen J."/>
            <person name="Zhu S."/>
            <person name="Lu R."/>
            <person name="Zhang X."/>
            <person name="Li P."/>
            <person name="Qiu J."/>
            <person name="Olsen K.M."/>
            <person name="Qiu Y."/>
        </authorList>
    </citation>
    <scope>NUCLEOTIDE SEQUENCE</scope>
    <source>
        <strain evidence="3">KIB01</strain>
    </source>
</reference>
<organism evidence="3 4">
    <name type="scientific">Dipteronia dyeriana</name>
    <dbReference type="NCBI Taxonomy" id="168575"/>
    <lineage>
        <taxon>Eukaryota</taxon>
        <taxon>Viridiplantae</taxon>
        <taxon>Streptophyta</taxon>
        <taxon>Embryophyta</taxon>
        <taxon>Tracheophyta</taxon>
        <taxon>Spermatophyta</taxon>
        <taxon>Magnoliopsida</taxon>
        <taxon>eudicotyledons</taxon>
        <taxon>Gunneridae</taxon>
        <taxon>Pentapetalae</taxon>
        <taxon>rosids</taxon>
        <taxon>malvids</taxon>
        <taxon>Sapindales</taxon>
        <taxon>Sapindaceae</taxon>
        <taxon>Hippocastanoideae</taxon>
        <taxon>Acereae</taxon>
        <taxon>Dipteronia</taxon>
    </lineage>
</organism>
<evidence type="ECO:0000313" key="3">
    <source>
        <dbReference type="EMBL" id="KAK2653052.1"/>
    </source>
</evidence>
<protein>
    <recommendedName>
        <fullName evidence="2">MULE transposase domain-containing protein</fullName>
    </recommendedName>
</protein>
<evidence type="ECO:0000256" key="1">
    <source>
        <dbReference type="SAM" id="SignalP"/>
    </source>
</evidence>
<dbReference type="Pfam" id="PF10551">
    <property type="entry name" value="MULE"/>
    <property type="match status" value="1"/>
</dbReference>
<feature type="domain" description="MULE transposase" evidence="2">
    <location>
        <begin position="17"/>
        <end position="109"/>
    </location>
</feature>
<gene>
    <name evidence="3" type="ORF">Ddye_012908</name>
</gene>
<keyword evidence="4" id="KW-1185">Reference proteome</keyword>
<comment type="caution">
    <text evidence="3">The sequence shown here is derived from an EMBL/GenBank/DDBJ whole genome shotgun (WGS) entry which is preliminary data.</text>
</comment>
<accession>A0AAE0CJ40</accession>
<dbReference type="PANTHER" id="PTHR31973:SF187">
    <property type="entry name" value="MUTATOR TRANSPOSASE MUDRA PROTEIN"/>
    <property type="match status" value="1"/>
</dbReference>
<dbReference type="InterPro" id="IPR018289">
    <property type="entry name" value="MULE_transposase_dom"/>
</dbReference>
<dbReference type="AlphaFoldDB" id="A0AAE0CJ40"/>